<accession>A0A0E9VD15</accession>
<organism evidence="1">
    <name type="scientific">Anguilla anguilla</name>
    <name type="common">European freshwater eel</name>
    <name type="synonym">Muraena anguilla</name>
    <dbReference type="NCBI Taxonomy" id="7936"/>
    <lineage>
        <taxon>Eukaryota</taxon>
        <taxon>Metazoa</taxon>
        <taxon>Chordata</taxon>
        <taxon>Craniata</taxon>
        <taxon>Vertebrata</taxon>
        <taxon>Euteleostomi</taxon>
        <taxon>Actinopterygii</taxon>
        <taxon>Neopterygii</taxon>
        <taxon>Teleostei</taxon>
        <taxon>Anguilliformes</taxon>
        <taxon>Anguillidae</taxon>
        <taxon>Anguilla</taxon>
    </lineage>
</organism>
<reference evidence="1" key="1">
    <citation type="submission" date="2014-11" db="EMBL/GenBank/DDBJ databases">
        <authorList>
            <person name="Amaro Gonzalez C."/>
        </authorList>
    </citation>
    <scope>NUCLEOTIDE SEQUENCE</scope>
</reference>
<dbReference type="EMBL" id="GBXM01033469">
    <property type="protein sequence ID" value="JAH75108.1"/>
    <property type="molecule type" value="Transcribed_RNA"/>
</dbReference>
<reference evidence="1" key="2">
    <citation type="journal article" date="2015" name="Fish Shellfish Immunol.">
        <title>Early steps in the European eel (Anguilla anguilla)-Vibrio vulnificus interaction in the gills: Role of the RtxA13 toxin.</title>
        <authorList>
            <person name="Callol A."/>
            <person name="Pajuelo D."/>
            <person name="Ebbesson L."/>
            <person name="Teles M."/>
            <person name="MacKenzie S."/>
            <person name="Amaro C."/>
        </authorList>
    </citation>
    <scope>NUCLEOTIDE SEQUENCE</scope>
</reference>
<sequence>MYTAEVARWVYTAVTFLRTPATVSQSP</sequence>
<protein>
    <submittedName>
        <fullName evidence="1">Uncharacterized protein</fullName>
    </submittedName>
</protein>
<dbReference type="AlphaFoldDB" id="A0A0E9VD15"/>
<evidence type="ECO:0000313" key="1">
    <source>
        <dbReference type="EMBL" id="JAH75108.1"/>
    </source>
</evidence>
<name>A0A0E9VD15_ANGAN</name>
<proteinExistence type="predicted"/>